<name>A0A8W8M778_MAGGI</name>
<dbReference type="EnsemblMetazoa" id="G31572.2">
    <property type="protein sequence ID" value="G31572.2:cds"/>
    <property type="gene ID" value="G31572"/>
</dbReference>
<evidence type="ECO:0000313" key="2">
    <source>
        <dbReference type="Proteomes" id="UP000005408"/>
    </source>
</evidence>
<dbReference type="AlphaFoldDB" id="A0A8W8M778"/>
<reference evidence="1" key="1">
    <citation type="submission" date="2022-08" db="UniProtKB">
        <authorList>
            <consortium name="EnsemblMetazoa"/>
        </authorList>
    </citation>
    <scope>IDENTIFICATION</scope>
    <source>
        <strain evidence="1">05x7-T-G4-1.051#20</strain>
    </source>
</reference>
<evidence type="ECO:0000313" key="1">
    <source>
        <dbReference type="EnsemblMetazoa" id="G31572.2:cds"/>
    </source>
</evidence>
<accession>A0A8W8M778</accession>
<organism evidence="1 2">
    <name type="scientific">Magallana gigas</name>
    <name type="common">Pacific oyster</name>
    <name type="synonym">Crassostrea gigas</name>
    <dbReference type="NCBI Taxonomy" id="29159"/>
    <lineage>
        <taxon>Eukaryota</taxon>
        <taxon>Metazoa</taxon>
        <taxon>Spiralia</taxon>
        <taxon>Lophotrochozoa</taxon>
        <taxon>Mollusca</taxon>
        <taxon>Bivalvia</taxon>
        <taxon>Autobranchia</taxon>
        <taxon>Pteriomorphia</taxon>
        <taxon>Ostreida</taxon>
        <taxon>Ostreoidea</taxon>
        <taxon>Ostreidae</taxon>
        <taxon>Magallana</taxon>
    </lineage>
</organism>
<protein>
    <submittedName>
        <fullName evidence="1">Uncharacterized protein</fullName>
    </submittedName>
</protein>
<proteinExistence type="predicted"/>
<dbReference type="Proteomes" id="UP000005408">
    <property type="component" value="Unassembled WGS sequence"/>
</dbReference>
<keyword evidence="2" id="KW-1185">Reference proteome</keyword>
<sequence>MIRLCQNKLLHGYKFPVYTTEVCPRNQEEWDERSLALNCTESNAFICLPNENLTELLEFCYTESRIRIQEDIPWWIPTIVEVLLMVVPLHLTLVMKYSSIQVVCLLETGVFFPNRSVTGKILKISSFN</sequence>